<proteinExistence type="predicted"/>
<accession>A0A433N6U6</accession>
<dbReference type="OrthoDB" id="515761at2"/>
<dbReference type="RefSeq" id="WP_016877234.1">
    <property type="nucleotide sequence ID" value="NZ_AJLN01000056.1"/>
</dbReference>
<protein>
    <submittedName>
        <fullName evidence="1">Uncharacterized protein</fullName>
    </submittedName>
</protein>
<reference evidence="1 2" key="1">
    <citation type="journal article" date="2019" name="Genome Biol. Evol.">
        <title>Day and night: Metabolic profiles and evolutionary relationships of six axenic non-marine cyanobacteria.</title>
        <authorList>
            <person name="Will S.E."/>
            <person name="Henke P."/>
            <person name="Boedeker C."/>
            <person name="Huang S."/>
            <person name="Brinkmann H."/>
            <person name="Rohde M."/>
            <person name="Jarek M."/>
            <person name="Friedl T."/>
            <person name="Seufert S."/>
            <person name="Schumacher M."/>
            <person name="Overmann J."/>
            <person name="Neumann-Schaal M."/>
            <person name="Petersen J."/>
        </authorList>
    </citation>
    <scope>NUCLEOTIDE SEQUENCE [LARGE SCALE GENOMIC DNA]</scope>
    <source>
        <strain evidence="1 2">PCC 6912</strain>
    </source>
</reference>
<name>A0A433N6U6_CHLFR</name>
<dbReference type="EMBL" id="RSCJ01000018">
    <property type="protein sequence ID" value="RUR77142.1"/>
    <property type="molecule type" value="Genomic_DNA"/>
</dbReference>
<comment type="caution">
    <text evidence="1">The sequence shown here is derived from an EMBL/GenBank/DDBJ whole genome shotgun (WGS) entry which is preliminary data.</text>
</comment>
<keyword evidence="2" id="KW-1185">Reference proteome</keyword>
<evidence type="ECO:0000313" key="1">
    <source>
        <dbReference type="EMBL" id="RUR77142.1"/>
    </source>
</evidence>
<gene>
    <name evidence="1" type="ORF">PCC6912_41010</name>
</gene>
<dbReference type="AlphaFoldDB" id="A0A433N6U6"/>
<sequence length="117" mass="13977">MVVHKKTKEKTKFRQIKGEVSNPHNLTRLNVEKLKEVLSYFSYLHNNREINDQAFESLVRYACSIFIEQELEVRIQETLERKLMQFLYSKFSDSTEDIEDLETAIYSLDISRLIRSK</sequence>
<evidence type="ECO:0000313" key="2">
    <source>
        <dbReference type="Proteomes" id="UP000268857"/>
    </source>
</evidence>
<organism evidence="1 2">
    <name type="scientific">Chlorogloeopsis fritschii PCC 6912</name>
    <dbReference type="NCBI Taxonomy" id="211165"/>
    <lineage>
        <taxon>Bacteria</taxon>
        <taxon>Bacillati</taxon>
        <taxon>Cyanobacteriota</taxon>
        <taxon>Cyanophyceae</taxon>
        <taxon>Nostocales</taxon>
        <taxon>Chlorogloeopsidaceae</taxon>
        <taxon>Chlorogloeopsis</taxon>
    </lineage>
</organism>
<dbReference type="Proteomes" id="UP000268857">
    <property type="component" value="Unassembled WGS sequence"/>
</dbReference>